<dbReference type="Pfam" id="PF19578">
    <property type="entry name" value="DUF6090"/>
    <property type="match status" value="1"/>
</dbReference>
<keyword evidence="1" id="KW-1133">Transmembrane helix</keyword>
<comment type="caution">
    <text evidence="2">The sequence shown here is derived from an EMBL/GenBank/DDBJ whole genome shotgun (WGS) entry which is preliminary data.</text>
</comment>
<evidence type="ECO:0000256" key="1">
    <source>
        <dbReference type="SAM" id="Phobius"/>
    </source>
</evidence>
<protein>
    <submittedName>
        <fullName evidence="2">Uncharacterized protein</fullName>
    </submittedName>
</protein>
<organism evidence="2 3">
    <name type="scientific">Psychroserpens burtonensis</name>
    <dbReference type="NCBI Taxonomy" id="49278"/>
    <lineage>
        <taxon>Bacteria</taxon>
        <taxon>Pseudomonadati</taxon>
        <taxon>Bacteroidota</taxon>
        <taxon>Flavobacteriia</taxon>
        <taxon>Flavobacteriales</taxon>
        <taxon>Flavobacteriaceae</taxon>
        <taxon>Psychroserpens</taxon>
    </lineage>
</organism>
<evidence type="ECO:0000313" key="2">
    <source>
        <dbReference type="EMBL" id="TXE18796.1"/>
    </source>
</evidence>
<gene>
    <name evidence="2" type="ORF">ES692_04920</name>
</gene>
<keyword evidence="1" id="KW-0472">Membrane</keyword>
<feature type="transmembrane region" description="Helical" evidence="1">
    <location>
        <begin position="21"/>
        <end position="42"/>
    </location>
</feature>
<reference evidence="2 3" key="1">
    <citation type="submission" date="2019-08" db="EMBL/GenBank/DDBJ databases">
        <title>Genome of Psychroserpens burtonensis ACAM 167.</title>
        <authorList>
            <person name="Bowman J.P."/>
        </authorList>
    </citation>
    <scope>NUCLEOTIDE SEQUENCE [LARGE SCALE GENOMIC DNA]</scope>
    <source>
        <strain evidence="2 3">ACAM 167</strain>
    </source>
</reference>
<sequence>MIKFFRHIRQKQIMENRTGKYLKYAIGEIILVVIGILIALQINTWNENRKAKNEEIKILKALQADFMVSKDRIEGTIKSQSKVMRYSKTLINIHERQDKTEFHYYDTHLDSLTYLIGYGTSWYREELVTGAYNSLTSAGKIDLIQNENLRNLLAQFMADYELGFEDQENSMHLLQELNKETNHLFLKIAGSYFRDKFDYKPRSIDSLAISESFFTNDSYFGNLFLKSFDEFNRLKRQEDMRNQIQSILDSIKQELGNE</sequence>
<dbReference type="RefSeq" id="WP_147231269.1">
    <property type="nucleotide sequence ID" value="NZ_VOSB01000006.1"/>
</dbReference>
<keyword evidence="1" id="KW-0812">Transmembrane</keyword>
<dbReference type="AlphaFoldDB" id="A0A5C7B8R7"/>
<dbReference type="InterPro" id="IPR045749">
    <property type="entry name" value="DUF6090"/>
</dbReference>
<keyword evidence="3" id="KW-1185">Reference proteome</keyword>
<name>A0A5C7B8R7_9FLAO</name>
<dbReference type="STRING" id="1123037.GCA_000425305_02765"/>
<dbReference type="Proteomes" id="UP000321938">
    <property type="component" value="Unassembled WGS sequence"/>
</dbReference>
<evidence type="ECO:0000313" key="3">
    <source>
        <dbReference type="Proteomes" id="UP000321938"/>
    </source>
</evidence>
<accession>A0A5C7B8R7</accession>
<proteinExistence type="predicted"/>
<dbReference type="EMBL" id="VOSB01000006">
    <property type="protein sequence ID" value="TXE18796.1"/>
    <property type="molecule type" value="Genomic_DNA"/>
</dbReference>
<dbReference type="OrthoDB" id="821805at2"/>